<dbReference type="PANTHER" id="PTHR39340:SF1">
    <property type="entry name" value="SULFOFRUCTOSEPHOSPHATE ALDOLASE"/>
    <property type="match status" value="1"/>
</dbReference>
<gene>
    <name evidence="3" type="ORF">DI616_08305</name>
</gene>
<name>A0A533I7S3_PARDE</name>
<evidence type="ECO:0000313" key="3">
    <source>
        <dbReference type="EMBL" id="TKW67163.1"/>
    </source>
</evidence>
<dbReference type="InterPro" id="IPR050552">
    <property type="entry name" value="LacD_aldolase"/>
</dbReference>
<reference evidence="3 4" key="1">
    <citation type="journal article" date="2017" name="Nat. Commun.">
        <title>In situ click chemistry generation of cyclooxygenase-2 inhibitors.</title>
        <authorList>
            <person name="Bhardwaj A."/>
            <person name="Kaur J."/>
            <person name="Wuest M."/>
            <person name="Wuest F."/>
        </authorList>
    </citation>
    <scope>NUCLEOTIDE SEQUENCE [LARGE SCALE GENOMIC DNA]</scope>
    <source>
        <strain evidence="3">S2_012_000_R3_94</strain>
    </source>
</reference>
<dbReference type="PANTHER" id="PTHR39340">
    <property type="entry name" value="SULFOFRUCTOSEPHOSPHATE ALDOLASE"/>
    <property type="match status" value="1"/>
</dbReference>
<keyword evidence="2" id="KW-0456">Lyase</keyword>
<evidence type="ECO:0000256" key="1">
    <source>
        <dbReference type="ARBA" id="ARBA00008679"/>
    </source>
</evidence>
<proteinExistence type="inferred from homology"/>
<organism evidence="3 4">
    <name type="scientific">Paracoccus denitrificans</name>
    <dbReference type="NCBI Taxonomy" id="266"/>
    <lineage>
        <taxon>Bacteria</taxon>
        <taxon>Pseudomonadati</taxon>
        <taxon>Pseudomonadota</taxon>
        <taxon>Alphaproteobacteria</taxon>
        <taxon>Rhodobacterales</taxon>
        <taxon>Paracoccaceae</taxon>
        <taxon>Paracoccus</taxon>
    </lineage>
</organism>
<evidence type="ECO:0000256" key="2">
    <source>
        <dbReference type="ARBA" id="ARBA00023239"/>
    </source>
</evidence>
<evidence type="ECO:0000313" key="4">
    <source>
        <dbReference type="Proteomes" id="UP000315344"/>
    </source>
</evidence>
<dbReference type="SMART" id="SM01133">
    <property type="entry name" value="DeoC"/>
    <property type="match status" value="1"/>
</dbReference>
<dbReference type="EMBL" id="VAFL01000005">
    <property type="protein sequence ID" value="TKW67163.1"/>
    <property type="molecule type" value="Genomic_DNA"/>
</dbReference>
<comment type="similarity">
    <text evidence="1">Belongs to the aldolase LacD family.</text>
</comment>
<accession>A0A533I7S3</accession>
<dbReference type="AlphaFoldDB" id="A0A533I7S3"/>
<comment type="caution">
    <text evidence="3">The sequence shown here is derived from an EMBL/GenBank/DDBJ whole genome shotgun (WGS) entry which is preliminary data.</text>
</comment>
<sequence>MTSGMTTAERRGYQQICGDNGMMMVVACDQRGGMRKVLADTPETQKAIDEATLGIVKAGIVKHLANKASCVLLDAVCAVPQVVDEAVLARDTGLLIGLDASGWDTDANGYQISKLVPGIDARRVRELGGTGAKLMVYLRPDTPDANTVNLGIIRDCIADFAAEDLLLVVEILTYQLPGESDADYRAAFPGLIVESARISVDLGSKVLKLPYPGTPEACAEITAICGDIPWAVLSAGVDHSTFIGQVETAMQNGASGVIAGRALWKDCISLDEEVRRDRLENVASARLREIQGVLDQYAGRV</sequence>
<dbReference type="InterPro" id="IPR013785">
    <property type="entry name" value="Aldolase_TIM"/>
</dbReference>
<dbReference type="SUPFAM" id="SSF51569">
    <property type="entry name" value="Aldolase"/>
    <property type="match status" value="1"/>
</dbReference>
<dbReference type="GO" id="GO:1902777">
    <property type="term" value="P:6-sulfoquinovose(1-) catabolic process"/>
    <property type="evidence" value="ECO:0007669"/>
    <property type="project" value="TreeGrafter"/>
</dbReference>
<protein>
    <submittedName>
        <fullName evidence="3">Tagatose-bisphosphate aldolase</fullName>
    </submittedName>
</protein>
<dbReference type="Proteomes" id="UP000315344">
    <property type="component" value="Unassembled WGS sequence"/>
</dbReference>
<dbReference type="Gene3D" id="3.20.20.70">
    <property type="entry name" value="Aldolase class I"/>
    <property type="match status" value="1"/>
</dbReference>
<dbReference type="Pfam" id="PF01791">
    <property type="entry name" value="DeoC"/>
    <property type="match status" value="1"/>
</dbReference>
<dbReference type="InterPro" id="IPR002915">
    <property type="entry name" value="DeoC/FbaB/LacD_aldolase"/>
</dbReference>
<dbReference type="GO" id="GO:0061595">
    <property type="term" value="F:6-deoxy-6-sulfofructose-1-phosphate aldolase activity"/>
    <property type="evidence" value="ECO:0007669"/>
    <property type="project" value="TreeGrafter"/>
</dbReference>